<keyword evidence="1" id="KW-0103">Bromodomain</keyword>
<dbReference type="EMBL" id="JAULJE010000012">
    <property type="protein sequence ID" value="KAK1336719.1"/>
    <property type="molecule type" value="Genomic_DNA"/>
</dbReference>
<evidence type="ECO:0000313" key="3">
    <source>
        <dbReference type="EMBL" id="KAK1336719.1"/>
    </source>
</evidence>
<accession>A0AA40LMC8</accession>
<keyword evidence="4" id="KW-1185">Reference proteome</keyword>
<evidence type="ECO:0000256" key="1">
    <source>
        <dbReference type="ARBA" id="ARBA00023117"/>
    </source>
</evidence>
<evidence type="ECO:0000259" key="2">
    <source>
        <dbReference type="PROSITE" id="PS50864"/>
    </source>
</evidence>
<dbReference type="Pfam" id="PF01342">
    <property type="entry name" value="SAND"/>
    <property type="match status" value="1"/>
</dbReference>
<dbReference type="Proteomes" id="UP001177744">
    <property type="component" value="Unassembled WGS sequence"/>
</dbReference>
<protein>
    <recommendedName>
        <fullName evidence="2">SAND domain-containing protein</fullName>
    </recommendedName>
</protein>
<organism evidence="3 4">
    <name type="scientific">Cnephaeus nilssonii</name>
    <name type="common">Northern bat</name>
    <name type="synonym">Eptesicus nilssonii</name>
    <dbReference type="NCBI Taxonomy" id="3371016"/>
    <lineage>
        <taxon>Eukaryota</taxon>
        <taxon>Metazoa</taxon>
        <taxon>Chordata</taxon>
        <taxon>Craniata</taxon>
        <taxon>Vertebrata</taxon>
        <taxon>Euteleostomi</taxon>
        <taxon>Mammalia</taxon>
        <taxon>Eutheria</taxon>
        <taxon>Laurasiatheria</taxon>
        <taxon>Chiroptera</taxon>
        <taxon>Yangochiroptera</taxon>
        <taxon>Vespertilionidae</taxon>
        <taxon>Cnephaeus</taxon>
    </lineage>
</organism>
<dbReference type="PANTHER" id="PTHR46386:SF1">
    <property type="entry name" value="NUCLEAR BODY PROTEIN SP140-LIKE PROTEIN"/>
    <property type="match status" value="1"/>
</dbReference>
<dbReference type="GO" id="GO:0003677">
    <property type="term" value="F:DNA binding"/>
    <property type="evidence" value="ECO:0007669"/>
    <property type="project" value="InterPro"/>
</dbReference>
<dbReference type="GO" id="GO:0000981">
    <property type="term" value="F:DNA-binding transcription factor activity, RNA polymerase II-specific"/>
    <property type="evidence" value="ECO:0007669"/>
    <property type="project" value="TreeGrafter"/>
</dbReference>
<dbReference type="SMART" id="SM00258">
    <property type="entry name" value="SAND"/>
    <property type="match status" value="1"/>
</dbReference>
<evidence type="ECO:0000313" key="4">
    <source>
        <dbReference type="Proteomes" id="UP001177744"/>
    </source>
</evidence>
<feature type="domain" description="SAND" evidence="2">
    <location>
        <begin position="2"/>
        <end position="90"/>
    </location>
</feature>
<dbReference type="InterPro" id="IPR043563">
    <property type="entry name" value="Sp110/Sp140/Sp140L-like"/>
</dbReference>
<dbReference type="Gene3D" id="3.10.390.10">
    <property type="entry name" value="SAND domain-like"/>
    <property type="match status" value="1"/>
</dbReference>
<dbReference type="InterPro" id="IPR000770">
    <property type="entry name" value="SAND_dom"/>
</dbReference>
<dbReference type="PROSITE" id="PS50864">
    <property type="entry name" value="SAND"/>
    <property type="match status" value="1"/>
</dbReference>
<dbReference type="Gene3D" id="3.30.40.10">
    <property type="entry name" value="Zinc/RING finger domain, C3HC4 (zinc finger)"/>
    <property type="match status" value="1"/>
</dbReference>
<dbReference type="GO" id="GO:0005634">
    <property type="term" value="C:nucleus"/>
    <property type="evidence" value="ECO:0007669"/>
    <property type="project" value="TreeGrafter"/>
</dbReference>
<comment type="caution">
    <text evidence="3">The sequence shown here is derived from an EMBL/GenBank/DDBJ whole genome shotgun (WGS) entry which is preliminary data.</text>
</comment>
<name>A0AA40LMC8_CNENI</name>
<dbReference type="SUPFAM" id="SSF57903">
    <property type="entry name" value="FYVE/PHD zinc finger"/>
    <property type="match status" value="1"/>
</dbReference>
<sequence length="339" mass="38918">MDANVDFGAEILPVTCGEITGMLIKRKFERDSTYPGLTGSMVKCIRSQDGNWFTLHEFELKGGYKSCNWKNSVRCNRRTLKWLMEKEHLPKPPRIYGKIKKPENADKCKICGDEGKLFKCSWCFSFFHGDCHIPSVEPERFVRCSPFSCKDLPPAMHTPNTVSPCILMGKEQAIPERRTLAAMGMEVFLGMPHSLISDISGNLGDVPSAQYYKCLHEVSSVTVNLRFWQDGWGLKRSRLLLFQKCEFLLLKAYCHFETNVFPNIPHQNYVQKASQCLKTLKTLDKIKNNLKKSYSQVKGFVLDMNNIFQDSKHNNSEEFKKNFKEVFAIQKTNQNSSLV</sequence>
<dbReference type="PANTHER" id="PTHR46386">
    <property type="entry name" value="NUCLEAR BODY PROTEIN SP140"/>
    <property type="match status" value="1"/>
</dbReference>
<reference evidence="3" key="1">
    <citation type="submission" date="2023-06" db="EMBL/GenBank/DDBJ databases">
        <title>Reference genome for the Northern bat (Eptesicus nilssonii), a most northern bat species.</title>
        <authorList>
            <person name="Laine V.N."/>
            <person name="Pulliainen A.T."/>
            <person name="Lilley T.M."/>
        </authorList>
    </citation>
    <scope>NUCLEOTIDE SEQUENCE</scope>
    <source>
        <strain evidence="3">BLF_Eptnil</strain>
        <tissue evidence="3">Kidney</tissue>
    </source>
</reference>
<gene>
    <name evidence="3" type="ORF">QTO34_002754</name>
</gene>
<dbReference type="InterPro" id="IPR036427">
    <property type="entry name" value="Bromodomain-like_sf"/>
</dbReference>
<dbReference type="AlphaFoldDB" id="A0AA40LMC8"/>
<dbReference type="InterPro" id="IPR010919">
    <property type="entry name" value="SAND-like_dom_sf"/>
</dbReference>
<proteinExistence type="predicted"/>
<dbReference type="SUPFAM" id="SSF63763">
    <property type="entry name" value="SAND domain-like"/>
    <property type="match status" value="1"/>
</dbReference>
<dbReference type="InterPro" id="IPR013083">
    <property type="entry name" value="Znf_RING/FYVE/PHD"/>
</dbReference>
<dbReference type="Gene3D" id="1.20.920.10">
    <property type="entry name" value="Bromodomain-like"/>
    <property type="match status" value="1"/>
</dbReference>
<dbReference type="InterPro" id="IPR011011">
    <property type="entry name" value="Znf_FYVE_PHD"/>
</dbReference>